<dbReference type="KEGG" id="vg:55632458"/>
<accession>A0A2Z6BEH8</accession>
<organism evidence="1 2">
    <name type="scientific">Lactobacillus phage T25</name>
    <dbReference type="NCBI Taxonomy" id="2036055"/>
    <lineage>
        <taxon>Viruses</taxon>
        <taxon>Duplodnaviria</taxon>
        <taxon>Heunggongvirae</taxon>
        <taxon>Uroviricota</taxon>
        <taxon>Caudoviricetes</taxon>
        <taxon>Sukhumvitvirus</taxon>
        <taxon>Sukhumvitvirus T25</taxon>
    </lineage>
</organism>
<evidence type="ECO:0000313" key="1">
    <source>
        <dbReference type="EMBL" id="BBD20131.1"/>
    </source>
</evidence>
<protein>
    <submittedName>
        <fullName evidence="1">Uncharacterized protein</fullName>
    </submittedName>
</protein>
<dbReference type="Proteomes" id="UP000248579">
    <property type="component" value="Segment"/>
</dbReference>
<dbReference type="GeneID" id="55632458"/>
<evidence type="ECO:0000313" key="2">
    <source>
        <dbReference type="Proteomes" id="UP000248579"/>
    </source>
</evidence>
<dbReference type="RefSeq" id="YP_009829522.1">
    <property type="nucleotide sequence ID" value="NC_048625.1"/>
</dbReference>
<name>A0A2Z6BEH8_9CAUD</name>
<keyword evidence="2" id="KW-1185">Reference proteome</keyword>
<dbReference type="EMBL" id="AP018361">
    <property type="protein sequence ID" value="BBD20131.1"/>
    <property type="molecule type" value="Genomic_DNA"/>
</dbReference>
<sequence length="94" mass="11005">MTTPRSEQETILSYDRELDQWHYYSDVPKHNRKWADLVHSRTQFVEKNGAIEVLEGTINGSVSIRKHTVMSEETRAKAAARLKAYRDKKVEDEK</sequence>
<reference evidence="1 2" key="1">
    <citation type="submission" date="2017-09" db="EMBL/GenBank/DDBJ databases">
        <title>Genome analysis of the Dairy Lactobacillus paracasei phage T25.</title>
        <authorList>
            <person name="Sunthornthummas S."/>
        </authorList>
    </citation>
    <scope>NUCLEOTIDE SEQUENCE [LARGE SCALE GENOMIC DNA]</scope>
</reference>
<proteinExistence type="predicted"/>